<evidence type="ECO:0000313" key="2">
    <source>
        <dbReference type="Proteomes" id="UP000011744"/>
    </source>
</evidence>
<dbReference type="PATRIC" id="fig|1244869.3.peg.2916"/>
<name>M3A8Z1_9PROT</name>
<organism evidence="1 2">
    <name type="scientific">Paramagnetospirillum caucaseum</name>
    <dbReference type="NCBI Taxonomy" id="1244869"/>
    <lineage>
        <taxon>Bacteria</taxon>
        <taxon>Pseudomonadati</taxon>
        <taxon>Pseudomonadota</taxon>
        <taxon>Alphaproteobacteria</taxon>
        <taxon>Rhodospirillales</taxon>
        <taxon>Magnetospirillaceae</taxon>
        <taxon>Paramagnetospirillum</taxon>
    </lineage>
</organism>
<proteinExistence type="predicted"/>
<dbReference type="eggNOG" id="COG4093">
    <property type="taxonomic scope" value="Bacteria"/>
</dbReference>
<dbReference type="InterPro" id="IPR018666">
    <property type="entry name" value="DUF2125"/>
</dbReference>
<accession>M3A8Z1</accession>
<evidence type="ECO:0008006" key="3">
    <source>
        <dbReference type="Google" id="ProtNLM"/>
    </source>
</evidence>
<dbReference type="AlphaFoldDB" id="M3A8Z1"/>
<evidence type="ECO:0000313" key="1">
    <source>
        <dbReference type="EMBL" id="EME69253.1"/>
    </source>
</evidence>
<dbReference type="EMBL" id="AONQ01000039">
    <property type="protein sequence ID" value="EME69253.1"/>
    <property type="molecule type" value="Genomic_DNA"/>
</dbReference>
<sequence length="352" mass="36922">MPMPMRFRLAALAAAALILAGCGAYTAYWFHVAGQLRKGVEDFAAARRADGWRLDFAPPVPFGFPGAIGLDLGAFVLATPSGLEWQSDGVRLLVPGFDPLGPTLELGTRHAIALGDGWRGVVTAAGASVRLRVDGDGDLHAFSFEAGRPLLEQPGQGPLSAERLAVAYQWLNPPDPGHEKPSADFTLDARGVEMSLPAGLNLNRRLDGVRVEGRVMGTIPETAPLSALAAWSNAGGTVELDKVAVEWAPLSLEGDGTLAFDPALQPLVATTARIRGWNEMIGRLKEAGLMEPGMASAAEMLLAILARPDPQGRPTLTLSITLQDGVLSAGQVKLLRLPPLPITPPGPGAPPS</sequence>
<keyword evidence="2" id="KW-1185">Reference proteome</keyword>
<reference evidence="1 2" key="1">
    <citation type="journal article" date="2014" name="Genome Announc.">
        <title>Draft Genome Sequence of Magnetospirillum sp. Strain SO-1, a Freshwater Magnetotactic Bacterium Isolated from the Ol'khovka River, Russia.</title>
        <authorList>
            <person name="Grouzdev D.S."/>
            <person name="Dziuba M.V."/>
            <person name="Sukhacheva M.S."/>
            <person name="Mardanov A.V."/>
            <person name="Beletskiy A.V."/>
            <person name="Kuznetsov B.B."/>
            <person name="Skryabin K.G."/>
        </authorList>
    </citation>
    <scope>NUCLEOTIDE SEQUENCE [LARGE SCALE GENOMIC DNA]</scope>
    <source>
        <strain evidence="1 2">SO-1</strain>
    </source>
</reference>
<dbReference type="STRING" id="1244869.H261_14480"/>
<dbReference type="Pfam" id="PF09898">
    <property type="entry name" value="DUF2125"/>
    <property type="match status" value="1"/>
</dbReference>
<comment type="caution">
    <text evidence="1">The sequence shown here is derived from an EMBL/GenBank/DDBJ whole genome shotgun (WGS) entry which is preliminary data.</text>
</comment>
<dbReference type="Proteomes" id="UP000011744">
    <property type="component" value="Unassembled WGS sequence"/>
</dbReference>
<dbReference type="PROSITE" id="PS51257">
    <property type="entry name" value="PROKAR_LIPOPROTEIN"/>
    <property type="match status" value="1"/>
</dbReference>
<protein>
    <recommendedName>
        <fullName evidence="3">DUF2125 domain-containing protein</fullName>
    </recommendedName>
</protein>
<gene>
    <name evidence="1" type="ORF">H261_14480</name>
</gene>